<sequence>MSLDLGLRPLIVVSSADAVREITRSHDLAFSGHPSLAVFRRLSYGGLGFAFSPYSEAAREMRRISAVHLSSAKRLQSHRPIFLDEAAEMVAAIAAAAESSDAVDLSEAMMSFVSNVVSRVAFGKRYAGRKENPIFDLLHDAEAVLGGFFVGDYFPWLRWVDDLSGAAAKLEKIFRDMDEFCQELIEEHMNPNGERSMDGDFLGVLLKMMRDGSA</sequence>
<keyword evidence="4" id="KW-0349">Heme</keyword>
<evidence type="ECO:0000313" key="12">
    <source>
        <dbReference type="EMBL" id="KAL1531640.1"/>
    </source>
</evidence>
<dbReference type="Pfam" id="PF00067">
    <property type="entry name" value="p450"/>
    <property type="match status" value="1"/>
</dbReference>
<evidence type="ECO:0000256" key="8">
    <source>
        <dbReference type="ARBA" id="ARBA00023002"/>
    </source>
</evidence>
<dbReference type="PANTHER" id="PTHR47955">
    <property type="entry name" value="CYTOCHROME P450 FAMILY 71 PROTEIN"/>
    <property type="match status" value="1"/>
</dbReference>
<dbReference type="GO" id="GO:0046872">
    <property type="term" value="F:metal ion binding"/>
    <property type="evidence" value="ECO:0007669"/>
    <property type="project" value="UniProtKB-KW"/>
</dbReference>
<organism evidence="12 13">
    <name type="scientific">Salvia divinorum</name>
    <name type="common">Maria pastora</name>
    <name type="synonym">Diviner's sage</name>
    <dbReference type="NCBI Taxonomy" id="28513"/>
    <lineage>
        <taxon>Eukaryota</taxon>
        <taxon>Viridiplantae</taxon>
        <taxon>Streptophyta</taxon>
        <taxon>Embryophyta</taxon>
        <taxon>Tracheophyta</taxon>
        <taxon>Spermatophyta</taxon>
        <taxon>Magnoliopsida</taxon>
        <taxon>eudicotyledons</taxon>
        <taxon>Gunneridae</taxon>
        <taxon>Pentapetalae</taxon>
        <taxon>asterids</taxon>
        <taxon>lamiids</taxon>
        <taxon>Lamiales</taxon>
        <taxon>Lamiaceae</taxon>
        <taxon>Nepetoideae</taxon>
        <taxon>Mentheae</taxon>
        <taxon>Salviinae</taxon>
        <taxon>Salvia</taxon>
        <taxon>Salvia subgen. Calosphace</taxon>
    </lineage>
</organism>
<dbReference type="Proteomes" id="UP001567538">
    <property type="component" value="Unassembled WGS sequence"/>
</dbReference>
<comment type="cofactor">
    <cofactor evidence="1">
        <name>heme</name>
        <dbReference type="ChEBI" id="CHEBI:30413"/>
    </cofactor>
</comment>
<evidence type="ECO:0000256" key="3">
    <source>
        <dbReference type="ARBA" id="ARBA00010617"/>
    </source>
</evidence>
<name>A0ABD1FII6_SALDI</name>
<dbReference type="GO" id="GO:0016020">
    <property type="term" value="C:membrane"/>
    <property type="evidence" value="ECO:0007669"/>
    <property type="project" value="UniProtKB-SubCell"/>
</dbReference>
<proteinExistence type="inferred from homology"/>
<keyword evidence="10" id="KW-0503">Monooxygenase</keyword>
<comment type="caution">
    <text evidence="12">The sequence shown here is derived from an EMBL/GenBank/DDBJ whole genome shotgun (WGS) entry which is preliminary data.</text>
</comment>
<dbReference type="EMBL" id="JBEAFC010000014">
    <property type="protein sequence ID" value="KAL1531640.1"/>
    <property type="molecule type" value="Genomic_DNA"/>
</dbReference>
<evidence type="ECO:0000256" key="10">
    <source>
        <dbReference type="ARBA" id="ARBA00023033"/>
    </source>
</evidence>
<dbReference type="GO" id="GO:0004497">
    <property type="term" value="F:monooxygenase activity"/>
    <property type="evidence" value="ECO:0007669"/>
    <property type="project" value="UniProtKB-KW"/>
</dbReference>
<evidence type="ECO:0000256" key="9">
    <source>
        <dbReference type="ARBA" id="ARBA00023004"/>
    </source>
</evidence>
<evidence type="ECO:0000256" key="2">
    <source>
        <dbReference type="ARBA" id="ARBA00004167"/>
    </source>
</evidence>
<comment type="similarity">
    <text evidence="3">Belongs to the cytochrome P450 family.</text>
</comment>
<evidence type="ECO:0000256" key="4">
    <source>
        <dbReference type="ARBA" id="ARBA00022617"/>
    </source>
</evidence>
<evidence type="ECO:0000256" key="11">
    <source>
        <dbReference type="ARBA" id="ARBA00023136"/>
    </source>
</evidence>
<dbReference type="InterPro" id="IPR001128">
    <property type="entry name" value="Cyt_P450"/>
</dbReference>
<evidence type="ECO:0000256" key="6">
    <source>
        <dbReference type="ARBA" id="ARBA00022723"/>
    </source>
</evidence>
<reference evidence="12 13" key="1">
    <citation type="submission" date="2024-06" db="EMBL/GenBank/DDBJ databases">
        <title>A chromosome level genome sequence of Diviner's sage (Salvia divinorum).</title>
        <authorList>
            <person name="Ford S.A."/>
            <person name="Ro D.-K."/>
            <person name="Ness R.W."/>
            <person name="Phillips M.A."/>
        </authorList>
    </citation>
    <scope>NUCLEOTIDE SEQUENCE [LARGE SCALE GENOMIC DNA]</scope>
    <source>
        <strain evidence="12">SAF-2024a</strain>
        <tissue evidence="12">Leaf</tissue>
    </source>
</reference>
<evidence type="ECO:0000313" key="13">
    <source>
        <dbReference type="Proteomes" id="UP001567538"/>
    </source>
</evidence>
<evidence type="ECO:0000256" key="1">
    <source>
        <dbReference type="ARBA" id="ARBA00001971"/>
    </source>
</evidence>
<accession>A0ABD1FII6</accession>
<dbReference type="InterPro" id="IPR036396">
    <property type="entry name" value="Cyt_P450_sf"/>
</dbReference>
<keyword evidence="8" id="KW-0560">Oxidoreductase</keyword>
<dbReference type="PANTHER" id="PTHR47955:SF22">
    <property type="entry name" value="CYTOCHROME P450 83B1-LIKE"/>
    <property type="match status" value="1"/>
</dbReference>
<protein>
    <submittedName>
        <fullName evidence="12">Cytochrome P450 CYP71AT89</fullName>
    </submittedName>
</protein>
<keyword evidence="11" id="KW-0472">Membrane</keyword>
<keyword evidence="13" id="KW-1185">Reference proteome</keyword>
<keyword evidence="6" id="KW-0479">Metal-binding</keyword>
<dbReference type="AlphaFoldDB" id="A0ABD1FII6"/>
<keyword evidence="9" id="KW-0408">Iron</keyword>
<comment type="subcellular location">
    <subcellularLocation>
        <location evidence="2">Membrane</location>
        <topology evidence="2">Single-pass membrane protein</topology>
    </subcellularLocation>
</comment>
<dbReference type="Gene3D" id="1.10.630.10">
    <property type="entry name" value="Cytochrome P450"/>
    <property type="match status" value="1"/>
</dbReference>
<evidence type="ECO:0000256" key="7">
    <source>
        <dbReference type="ARBA" id="ARBA00022989"/>
    </source>
</evidence>
<evidence type="ECO:0000256" key="5">
    <source>
        <dbReference type="ARBA" id="ARBA00022692"/>
    </source>
</evidence>
<keyword evidence="7" id="KW-1133">Transmembrane helix</keyword>
<gene>
    <name evidence="12" type="ORF">AAHA92_31757</name>
</gene>
<keyword evidence="5" id="KW-0812">Transmembrane</keyword>
<dbReference type="SUPFAM" id="SSF48264">
    <property type="entry name" value="Cytochrome P450"/>
    <property type="match status" value="1"/>
</dbReference>